<dbReference type="EMBL" id="JAYGOJ010000170">
    <property type="protein sequence ID" value="MEA9438140.1"/>
    <property type="molecule type" value="Genomic_DNA"/>
</dbReference>
<feature type="coiled-coil region" evidence="1">
    <location>
        <begin position="410"/>
        <end position="460"/>
    </location>
</feature>
<feature type="domain" description="G" evidence="2">
    <location>
        <begin position="48"/>
        <end position="150"/>
    </location>
</feature>
<dbReference type="InterPro" id="IPR006073">
    <property type="entry name" value="GTP-bd"/>
</dbReference>
<dbReference type="InterPro" id="IPR027417">
    <property type="entry name" value="P-loop_NTPase"/>
</dbReference>
<reference evidence="3 4" key="1">
    <citation type="submission" date="2023-12" db="EMBL/GenBank/DDBJ databases">
        <title>Characterization of antibiotic resistance in Aeromonas spp. in hospital effluent.</title>
        <authorList>
            <person name="Negoseki B.R.S."/>
            <person name="Krul D."/>
            <person name="Siqueira A.C."/>
            <person name="Almeida M."/>
            <person name="Mesa D."/>
            <person name="Conte D."/>
            <person name="Dalla-Costa L.M."/>
        </authorList>
    </citation>
    <scope>NUCLEOTIDE SEQUENCE [LARGE SCALE GENOMIC DNA]</scope>
    <source>
        <strain evidence="3 4">36v</strain>
    </source>
</reference>
<organism evidence="3 4">
    <name type="scientific">Aeromonas caviae</name>
    <name type="common">Aeromonas punctata</name>
    <dbReference type="NCBI Taxonomy" id="648"/>
    <lineage>
        <taxon>Bacteria</taxon>
        <taxon>Pseudomonadati</taxon>
        <taxon>Pseudomonadota</taxon>
        <taxon>Gammaproteobacteria</taxon>
        <taxon>Aeromonadales</taxon>
        <taxon>Aeromonadaceae</taxon>
        <taxon>Aeromonas</taxon>
    </lineage>
</organism>
<evidence type="ECO:0000313" key="3">
    <source>
        <dbReference type="EMBL" id="MEA9438140.1"/>
    </source>
</evidence>
<keyword evidence="1" id="KW-0175">Coiled coil</keyword>
<name>A0ABU5WBB3_AERCA</name>
<evidence type="ECO:0000256" key="1">
    <source>
        <dbReference type="SAM" id="Coils"/>
    </source>
</evidence>
<accession>A0ABU5WBB3</accession>
<sequence length="492" mass="53446">MLHTPQAQLQQRLITLQQTLQATPAGMPLARTLASWLTRLHDQPATLLLLGNYNAGKSTLVNVLSGEALAPTGDIPLTDRVIDYPWQGLCLRDTPGLNAPIPHQAVTEAALASADLVVVVVRSGDVDEACLYRQLASLLQRGNPLLIVLNGDSSEPALLACWQQQLCRHLLALEQMGIPPAQLAAIPVIPLNLETAWQARQQGGPLLAASGYPLLASTLQQWATRQLAGEPWRAPLLACMQQGLTQLLQQGAAEPASQSLLTARQQLQHLAQRLQKQGRLQLTCQLNAQRPALTAALHSTDPQTQVAMLVETLCHGLQNWLASEQPDRQWRALNPMTQPLPHTAPAGPLTDPVDEAMKLGMPLLQGGLAKVGGRLNLAISLLLGAAEIYRQQREQSRQAELLRDAKLLEMQQLSALSQQLESTIALALDEAIRATLAEPLARLEQQLAELARQASADARQRLMWQQWLEEIAIMLAPQDAPFGDITDSPSAA</sequence>
<comment type="caution">
    <text evidence="3">The sequence shown here is derived from an EMBL/GenBank/DDBJ whole genome shotgun (WGS) entry which is preliminary data.</text>
</comment>
<dbReference type="RefSeq" id="WP_323580975.1">
    <property type="nucleotide sequence ID" value="NZ_JAYGOJ010000170.1"/>
</dbReference>
<dbReference type="Gene3D" id="3.40.50.300">
    <property type="entry name" value="P-loop containing nucleotide triphosphate hydrolases"/>
    <property type="match status" value="1"/>
</dbReference>
<dbReference type="SUPFAM" id="SSF52540">
    <property type="entry name" value="P-loop containing nucleoside triphosphate hydrolases"/>
    <property type="match status" value="1"/>
</dbReference>
<keyword evidence="4" id="KW-1185">Reference proteome</keyword>
<dbReference type="Pfam" id="PF01926">
    <property type="entry name" value="MMR_HSR1"/>
    <property type="match status" value="1"/>
</dbReference>
<proteinExistence type="predicted"/>
<evidence type="ECO:0000313" key="4">
    <source>
        <dbReference type="Proteomes" id="UP001304847"/>
    </source>
</evidence>
<evidence type="ECO:0000259" key="2">
    <source>
        <dbReference type="Pfam" id="PF01926"/>
    </source>
</evidence>
<dbReference type="Proteomes" id="UP001304847">
    <property type="component" value="Unassembled WGS sequence"/>
</dbReference>
<gene>
    <name evidence="3" type="ORF">VCX44_20615</name>
</gene>
<protein>
    <submittedName>
        <fullName evidence="3">GTPase</fullName>
    </submittedName>
</protein>